<evidence type="ECO:0000313" key="7">
    <source>
        <dbReference type="Proteomes" id="UP000279541"/>
    </source>
</evidence>
<gene>
    <name evidence="4" type="ORF">EG359_21305</name>
    <name evidence="5" type="ORF">SAMN05421768_104168</name>
</gene>
<organism evidence="5 6">
    <name type="scientific">Chryseobacterium joostei</name>
    <dbReference type="NCBI Taxonomy" id="112234"/>
    <lineage>
        <taxon>Bacteria</taxon>
        <taxon>Pseudomonadati</taxon>
        <taxon>Bacteroidota</taxon>
        <taxon>Flavobacteriia</taxon>
        <taxon>Flavobacteriales</taxon>
        <taxon>Weeksellaceae</taxon>
        <taxon>Chryseobacterium group</taxon>
        <taxon>Chryseobacterium</taxon>
    </lineage>
</organism>
<accession>A0A1N7ICX5</accession>
<reference evidence="4 7" key="2">
    <citation type="submission" date="2018-11" db="EMBL/GenBank/DDBJ databases">
        <title>Proposal to divide the Flavobacteriaceae and reorganize its genera based on Amino Acid Identity values calculated from whole genome sequences.</title>
        <authorList>
            <person name="Nicholson A.C."/>
            <person name="Gulvik C.A."/>
            <person name="Whitney A.M."/>
            <person name="Humrighouse B.W."/>
            <person name="Bell M."/>
            <person name="Holmes B."/>
            <person name="Steigerwalt A.G."/>
            <person name="Villarma A."/>
            <person name="Sheth M."/>
            <person name="Batra D."/>
            <person name="Pryor J."/>
            <person name="Bernardet J.-F."/>
            <person name="Hugo C."/>
            <person name="Kampfer P."/>
            <person name="Newman J."/>
            <person name="McQuiston J.R."/>
        </authorList>
    </citation>
    <scope>NUCLEOTIDE SEQUENCE [LARGE SCALE GENOMIC DNA]</scope>
    <source>
        <strain evidence="4 7">DSM 16927</strain>
    </source>
</reference>
<dbReference type="Gene3D" id="2.80.10.50">
    <property type="match status" value="1"/>
</dbReference>
<keyword evidence="1 2" id="KW-0732">Signal</keyword>
<dbReference type="InterPro" id="IPR026444">
    <property type="entry name" value="Secre_tail"/>
</dbReference>
<proteinExistence type="predicted"/>
<dbReference type="InterPro" id="IPR013431">
    <property type="entry name" value="Delta_60_rpt"/>
</dbReference>
<dbReference type="EMBL" id="FTNZ01000004">
    <property type="protein sequence ID" value="SIS34934.1"/>
    <property type="molecule type" value="Genomic_DNA"/>
</dbReference>
<dbReference type="AlphaFoldDB" id="A0A1N7ICX5"/>
<name>A0A1N7ICX5_9FLAO</name>
<dbReference type="Pfam" id="PF17164">
    <property type="entry name" value="DUF5122"/>
    <property type="match status" value="1"/>
</dbReference>
<keyword evidence="7" id="KW-1185">Reference proteome</keyword>
<dbReference type="NCBIfam" id="TIGR04183">
    <property type="entry name" value="Por_Secre_tail"/>
    <property type="match status" value="1"/>
</dbReference>
<dbReference type="OrthoDB" id="9805017at2"/>
<dbReference type="RefSeq" id="WP_076353732.1">
    <property type="nucleotide sequence ID" value="NZ_CP033926.1"/>
</dbReference>
<dbReference type="NCBIfam" id="TIGR02608">
    <property type="entry name" value="delta_60_rpt"/>
    <property type="match status" value="3"/>
</dbReference>
<sequence>MKKLNLALFLSLPIQTFFAQIISKDPSFGVNGEYTVTPINVPTGGIYQNMGGQILQHPDGSLYYSSFPGYTFPGGIDVTSTRKLSSNGTLDTSFGNNGELASVTSFTIFDYVQELNGKLLTISKNDNSHEYIIKRLLPNGQPDPTFGTNGTITTIFAFDSCHHSGFVIQNNKILVYGSQNVAPNVYNKIIYRLNADGSTDTSFGSNGLITSQTTALNEEYNTVLVDKQSNIINICFNSIEKYTPNGQPFTGFGNNGKVQLPSNYYANTSYEDLLVDENNKIIYAKDNTIYRVNPDGTFDDTLNFIRPTFPLPPSYPFTNTPYTGRIINIKEKNGFYYVLWALEENNSAFSPMLISKHLQNGTADSAFGSYSEGPVYGDFMHDMVINDNNIIVSGDYRIVKYLLANPTLSTNEVNSTPFITFENPANDVLVYKTQEKISEMQMYTLDGKLVKTIEKNNTNISELPKGIYFLKTKFINGKVIITKLLKK</sequence>
<dbReference type="Proteomes" id="UP000186106">
    <property type="component" value="Unassembled WGS sequence"/>
</dbReference>
<dbReference type="STRING" id="112234.SAMN05421768_104168"/>
<dbReference type="KEGG" id="cjt:EG359_21305"/>
<feature type="signal peptide" evidence="2">
    <location>
        <begin position="1"/>
        <end position="19"/>
    </location>
</feature>
<evidence type="ECO:0000259" key="3">
    <source>
        <dbReference type="Pfam" id="PF18962"/>
    </source>
</evidence>
<dbReference type="SUPFAM" id="SSF63825">
    <property type="entry name" value="YWTD domain"/>
    <property type="match status" value="1"/>
</dbReference>
<dbReference type="Pfam" id="PF18962">
    <property type="entry name" value="Por_Secre_tail"/>
    <property type="match status" value="1"/>
</dbReference>
<feature type="domain" description="Secretion system C-terminal sorting" evidence="3">
    <location>
        <begin position="423"/>
        <end position="484"/>
    </location>
</feature>
<dbReference type="EMBL" id="CP033926">
    <property type="protein sequence ID" value="AZB01970.1"/>
    <property type="molecule type" value="Genomic_DNA"/>
</dbReference>
<protein>
    <submittedName>
        <fullName evidence="5">Delta-60 repeat domain-containing protein/Por secretion system C-terminal sorting domain-containing protein</fullName>
    </submittedName>
    <submittedName>
        <fullName evidence="4">T9SS C-terminal target domain-containing protein</fullName>
    </submittedName>
</protein>
<evidence type="ECO:0000313" key="6">
    <source>
        <dbReference type="Proteomes" id="UP000186106"/>
    </source>
</evidence>
<evidence type="ECO:0000256" key="2">
    <source>
        <dbReference type="SAM" id="SignalP"/>
    </source>
</evidence>
<dbReference type="Proteomes" id="UP000279541">
    <property type="component" value="Chromosome"/>
</dbReference>
<feature type="chain" id="PRO_5044563396" evidence="2">
    <location>
        <begin position="20"/>
        <end position="487"/>
    </location>
</feature>
<evidence type="ECO:0000313" key="4">
    <source>
        <dbReference type="EMBL" id="AZB01970.1"/>
    </source>
</evidence>
<reference evidence="5 6" key="1">
    <citation type="submission" date="2017-01" db="EMBL/GenBank/DDBJ databases">
        <authorList>
            <person name="Mah S.A."/>
            <person name="Swanson W.J."/>
            <person name="Moy G.W."/>
            <person name="Vacquier V.D."/>
        </authorList>
    </citation>
    <scope>NUCLEOTIDE SEQUENCE [LARGE SCALE GENOMIC DNA]</scope>
    <source>
        <strain evidence="5 6">DSM 16927</strain>
    </source>
</reference>
<evidence type="ECO:0000256" key="1">
    <source>
        <dbReference type="ARBA" id="ARBA00022729"/>
    </source>
</evidence>
<evidence type="ECO:0000313" key="5">
    <source>
        <dbReference type="EMBL" id="SIS34934.1"/>
    </source>
</evidence>